<protein>
    <recommendedName>
        <fullName evidence="1">DNA-directed DNA polymerase</fullName>
        <ecNumber evidence="1">2.7.7.7</ecNumber>
    </recommendedName>
</protein>
<evidence type="ECO:0000313" key="9">
    <source>
        <dbReference type="Proteomes" id="UP000009222"/>
    </source>
</evidence>
<evidence type="ECO:0000256" key="6">
    <source>
        <dbReference type="ARBA" id="ARBA00049244"/>
    </source>
</evidence>
<keyword evidence="5" id="KW-0239">DNA-directed DNA polymerase</keyword>
<reference evidence="8 9" key="2">
    <citation type="journal article" date="2011" name="ISME J.">
        <title>RNA-seq reveals cooperative metabolic interactions between two termite-gut spirochete species in co-culture.</title>
        <authorList>
            <person name="Rosenthal A.Z."/>
            <person name="Matson E.G."/>
            <person name="Eldar A."/>
            <person name="Leadbetter J.R."/>
        </authorList>
    </citation>
    <scope>NUCLEOTIDE SEQUENCE [LARGE SCALE GENOMIC DNA]</scope>
    <source>
        <strain evidence="9">ATCC BAA-888 / DSM 13862 / ZAS-9</strain>
    </source>
</reference>
<dbReference type="Pfam" id="PF17657">
    <property type="entry name" value="DNA_pol3_finger"/>
    <property type="match status" value="1"/>
</dbReference>
<dbReference type="SUPFAM" id="SSF89550">
    <property type="entry name" value="PHP domain-like"/>
    <property type="match status" value="1"/>
</dbReference>
<reference evidence="9" key="1">
    <citation type="submission" date="2009-12" db="EMBL/GenBank/DDBJ databases">
        <title>Complete sequence of Treponema azotonutricium strain ZAS-9.</title>
        <authorList>
            <person name="Tetu S.G."/>
            <person name="Matson E."/>
            <person name="Ren Q."/>
            <person name="Seshadri R."/>
            <person name="Elbourne L."/>
            <person name="Hassan K.A."/>
            <person name="Durkin A."/>
            <person name="Radune D."/>
            <person name="Mohamoud Y."/>
            <person name="Shay R."/>
            <person name="Jin S."/>
            <person name="Zhang X."/>
            <person name="Lucey K."/>
            <person name="Ballor N.R."/>
            <person name="Ottesen E."/>
            <person name="Rosenthal R."/>
            <person name="Allen A."/>
            <person name="Leadbetter J.R."/>
            <person name="Paulsen I.T."/>
        </authorList>
    </citation>
    <scope>NUCLEOTIDE SEQUENCE [LARGE SCALE GENOMIC DNA]</scope>
    <source>
        <strain evidence="9">ATCC BAA-888 / DSM 13862 / ZAS-9</strain>
    </source>
</reference>
<dbReference type="CDD" id="cd07431">
    <property type="entry name" value="PHP_PolIIIA"/>
    <property type="match status" value="1"/>
</dbReference>
<dbReference type="EC" id="2.7.7.7" evidence="1"/>
<evidence type="ECO:0000259" key="7">
    <source>
        <dbReference type="SMART" id="SM00481"/>
    </source>
</evidence>
<dbReference type="CDD" id="cd04485">
    <property type="entry name" value="DnaE_OBF"/>
    <property type="match status" value="1"/>
</dbReference>
<dbReference type="Pfam" id="PF02811">
    <property type="entry name" value="PHP"/>
    <property type="match status" value="1"/>
</dbReference>
<feature type="domain" description="Polymerase/histidinol phosphatase N-terminal" evidence="7">
    <location>
        <begin position="12"/>
        <end position="73"/>
    </location>
</feature>
<dbReference type="KEGG" id="taz:TREAZ_1047"/>
<dbReference type="GO" id="GO:0008408">
    <property type="term" value="F:3'-5' exonuclease activity"/>
    <property type="evidence" value="ECO:0007669"/>
    <property type="project" value="InterPro"/>
</dbReference>
<dbReference type="GO" id="GO:0006260">
    <property type="term" value="P:DNA replication"/>
    <property type="evidence" value="ECO:0007669"/>
    <property type="project" value="UniProtKB-KW"/>
</dbReference>
<dbReference type="Proteomes" id="UP000009222">
    <property type="component" value="Chromosome"/>
</dbReference>
<dbReference type="GO" id="GO:0003887">
    <property type="term" value="F:DNA-directed DNA polymerase activity"/>
    <property type="evidence" value="ECO:0007669"/>
    <property type="project" value="UniProtKB-KW"/>
</dbReference>
<keyword evidence="4" id="KW-0235">DNA replication</keyword>
<evidence type="ECO:0000256" key="2">
    <source>
        <dbReference type="ARBA" id="ARBA00022679"/>
    </source>
</evidence>
<keyword evidence="9" id="KW-1185">Reference proteome</keyword>
<dbReference type="AlphaFoldDB" id="F5Y7N1"/>
<dbReference type="InterPro" id="IPR016195">
    <property type="entry name" value="Pol/histidinol_Pase-like"/>
</dbReference>
<dbReference type="NCBIfam" id="TIGR00594">
    <property type="entry name" value="polc"/>
    <property type="match status" value="1"/>
</dbReference>
<evidence type="ECO:0000256" key="4">
    <source>
        <dbReference type="ARBA" id="ARBA00022705"/>
    </source>
</evidence>
<dbReference type="InterPro" id="IPR029460">
    <property type="entry name" value="DNAPol_HHH"/>
</dbReference>
<organism evidence="8 9">
    <name type="scientific">Leadbettera azotonutricia (strain ATCC BAA-888 / DSM 13862 / ZAS-9)</name>
    <name type="common">Treponema azotonutricium</name>
    <dbReference type="NCBI Taxonomy" id="545695"/>
    <lineage>
        <taxon>Bacteria</taxon>
        <taxon>Pseudomonadati</taxon>
        <taxon>Spirochaetota</taxon>
        <taxon>Spirochaetia</taxon>
        <taxon>Spirochaetales</taxon>
        <taxon>Breznakiellaceae</taxon>
        <taxon>Leadbettera</taxon>
    </lineage>
</organism>
<dbReference type="EMBL" id="CP001841">
    <property type="protein sequence ID" value="AEF83135.1"/>
    <property type="molecule type" value="Genomic_DNA"/>
</dbReference>
<name>F5Y7N1_LEAAZ</name>
<evidence type="ECO:0000256" key="1">
    <source>
        <dbReference type="ARBA" id="ARBA00012417"/>
    </source>
</evidence>
<keyword evidence="3" id="KW-0548">Nucleotidyltransferase</keyword>
<dbReference type="InterPro" id="IPR004805">
    <property type="entry name" value="DnaE2/DnaE/PolC"/>
</dbReference>
<evidence type="ECO:0000256" key="3">
    <source>
        <dbReference type="ARBA" id="ARBA00022695"/>
    </source>
</evidence>
<dbReference type="InterPro" id="IPR004013">
    <property type="entry name" value="PHP_dom"/>
</dbReference>
<comment type="catalytic activity">
    <reaction evidence="6">
        <text>DNA(n) + a 2'-deoxyribonucleoside 5'-triphosphate = DNA(n+1) + diphosphate</text>
        <dbReference type="Rhea" id="RHEA:22508"/>
        <dbReference type="Rhea" id="RHEA-COMP:17339"/>
        <dbReference type="Rhea" id="RHEA-COMP:17340"/>
        <dbReference type="ChEBI" id="CHEBI:33019"/>
        <dbReference type="ChEBI" id="CHEBI:61560"/>
        <dbReference type="ChEBI" id="CHEBI:173112"/>
        <dbReference type="EC" id="2.7.7.7"/>
    </reaction>
</comment>
<dbReference type="InterPro" id="IPR040982">
    <property type="entry name" value="DNA_pol3_finger"/>
</dbReference>
<sequence length="985" mass="110003">MFQMRERLGLCSAYSLLYGVRRPEDMIQAAKICGTDTLSFTDRDNLYGLPVILEKSKEMGIRPIIGACLTVPGKGAVYCFVKDRQGYSRLCEILTMRNRDKENYKPVSLLRQDAAGLILASSDEVILEALAGRSQSLYAAISPDSLGAIGPSRRLGVPLAFLDTALFLEKEDYPIHRVLRAIDLGKTVGNLSEGDTVKKDSHLLLSDSVLAGRLSSWPEAVKGTKEISAACVYHELFEDWIFPGYTTETTPGDELYKRVLEGAAARYGELGDAELGRIDYELGIINSKGFAPYFLVMDDIVRMASRTCGRGSGAASIVSYSLGITNVDPLRHHLYFERFLNPARPDPPDIDVDFAWDERDDLIKRVIERFGKDRCARVANHNMFRPRSAFREAAKAYGFGDAEISQIEKQLFHFGDKSGVSDPLWLEILDIAKKIEGLPRGLSMHCGGLVITPERIDRYVPIENSLDGYPLLSWEKDGTEASGFVKIDLLGNRSLAVIRDALSNLEEQGISIDRDTWRPVEDGPTVAALARGDSMGVFYIESPAMRQLQKKTGAGDFEHIVIHSSIIRPAANTFINEYVRRLKGGAWEPLHPRLAYILDETYGILCYQEDVSKTAVALAGFDEVEADKLRKVIAKKAEIKLAAYEKQFFEGCRKNGVTEDVIQKIWDMMLSFDGYSFCKPHSASYAMVSFQSAYLRVHFPAEFMAAVLSNQGGYYRPHAYVAECRRMRLRVQGPDVNTSRWRYYGEQDTVVVGFMAVKGLSASGGESIIAERERGGSYKSLGDFARRVKLGRDDIIALCPAGIFDNIAEGRERTLQARELLKAHTGAARRGQDELFAAEVAPVYRFGGGAALAPAPVKKKTVNEELWEEYRALGFLRNLHPLALWKDKVLAVKRVKAVHIGEYLGRYVCLVGWPITQKEVWTKDGLTMSFLTFEDETALYETVIFPKVYDRYGRLLFDQVPLLVYGRVCEDNGAVSLEVEKVEGM</sequence>
<evidence type="ECO:0000313" key="8">
    <source>
        <dbReference type="EMBL" id="AEF83135.1"/>
    </source>
</evidence>
<dbReference type="PANTHER" id="PTHR32294">
    <property type="entry name" value="DNA POLYMERASE III SUBUNIT ALPHA"/>
    <property type="match status" value="1"/>
</dbReference>
<dbReference type="Pfam" id="PF07733">
    <property type="entry name" value="DNA_pol3_alpha"/>
    <property type="match status" value="1"/>
</dbReference>
<proteinExistence type="predicted"/>
<dbReference type="STRING" id="545695.TREAZ_1047"/>
<dbReference type="Pfam" id="PF14579">
    <property type="entry name" value="HHH_6"/>
    <property type="match status" value="1"/>
</dbReference>
<dbReference type="Gene3D" id="3.20.20.140">
    <property type="entry name" value="Metal-dependent hydrolases"/>
    <property type="match status" value="2"/>
</dbReference>
<evidence type="ECO:0000256" key="5">
    <source>
        <dbReference type="ARBA" id="ARBA00022932"/>
    </source>
</evidence>
<dbReference type="eggNOG" id="COG0587">
    <property type="taxonomic scope" value="Bacteria"/>
</dbReference>
<dbReference type="InterPro" id="IPR011708">
    <property type="entry name" value="DNA_pol3_alpha_NTPase_dom"/>
</dbReference>
<dbReference type="Gene3D" id="1.10.150.870">
    <property type="match status" value="1"/>
</dbReference>
<accession>F5Y7N1</accession>
<keyword evidence="2" id="KW-0808">Transferase</keyword>
<gene>
    <name evidence="8" type="ordered locus">TREAZ_1047</name>
</gene>
<dbReference type="InParanoid" id="F5Y7N1"/>
<dbReference type="HOGENOM" id="CLU_001600_0_1_12"/>
<dbReference type="InterPro" id="IPR003141">
    <property type="entry name" value="Pol/His_phosphatase_N"/>
</dbReference>
<dbReference type="SMART" id="SM00481">
    <property type="entry name" value="POLIIIAc"/>
    <property type="match status" value="1"/>
</dbReference>